<protein>
    <submittedName>
        <fullName evidence="3">Pol polyprotein</fullName>
    </submittedName>
</protein>
<dbReference type="SUPFAM" id="SSF56672">
    <property type="entry name" value="DNA/RNA polymerases"/>
    <property type="match status" value="1"/>
</dbReference>
<evidence type="ECO:0000313" key="4">
    <source>
        <dbReference type="Proteomes" id="UP000735302"/>
    </source>
</evidence>
<evidence type="ECO:0000259" key="2">
    <source>
        <dbReference type="PROSITE" id="PS50878"/>
    </source>
</evidence>
<dbReference type="FunFam" id="3.30.70.270:FF:000003">
    <property type="entry name" value="Transposon Ty3-G Gag-Pol polyprotein"/>
    <property type="match status" value="1"/>
</dbReference>
<dbReference type="Proteomes" id="UP000735302">
    <property type="component" value="Unassembled WGS sequence"/>
</dbReference>
<dbReference type="FunFam" id="3.30.70.270:FF:000026">
    <property type="entry name" value="Transposon Ty3-G Gag-Pol polyprotein"/>
    <property type="match status" value="1"/>
</dbReference>
<dbReference type="Pfam" id="PF00078">
    <property type="entry name" value="RVT_1"/>
    <property type="match status" value="1"/>
</dbReference>
<accession>A0AAV4CY69</accession>
<dbReference type="GO" id="GO:0003824">
    <property type="term" value="F:catalytic activity"/>
    <property type="evidence" value="ECO:0007669"/>
    <property type="project" value="UniProtKB-KW"/>
</dbReference>
<dbReference type="Gene3D" id="3.30.70.270">
    <property type="match status" value="2"/>
</dbReference>
<feature type="domain" description="Reverse transcriptase" evidence="2">
    <location>
        <begin position="1"/>
        <end position="80"/>
    </location>
</feature>
<dbReference type="PANTHER" id="PTHR37984:SF5">
    <property type="entry name" value="PROTEIN NYNRIN-LIKE"/>
    <property type="match status" value="1"/>
</dbReference>
<dbReference type="InterPro" id="IPR041577">
    <property type="entry name" value="RT_RNaseH_2"/>
</dbReference>
<dbReference type="PROSITE" id="PS50878">
    <property type="entry name" value="RT_POL"/>
    <property type="match status" value="1"/>
</dbReference>
<dbReference type="EMBL" id="BLXT01007142">
    <property type="protein sequence ID" value="GFO36838.1"/>
    <property type="molecule type" value="Genomic_DNA"/>
</dbReference>
<evidence type="ECO:0000256" key="1">
    <source>
        <dbReference type="ARBA" id="ARBA00023268"/>
    </source>
</evidence>
<proteinExistence type="predicted"/>
<keyword evidence="1" id="KW-0511">Multifunctional enzyme</keyword>
<comment type="caution">
    <text evidence="3">The sequence shown here is derived from an EMBL/GenBank/DDBJ whole genome shotgun (WGS) entry which is preliminary data.</text>
</comment>
<name>A0AAV4CY69_9GAST</name>
<dbReference type="InterPro" id="IPR050951">
    <property type="entry name" value="Retrovirus_Pol_polyprotein"/>
</dbReference>
<dbReference type="InterPro" id="IPR000477">
    <property type="entry name" value="RT_dom"/>
</dbReference>
<sequence>MSFGIISAQEVFHKRIHEAFEDIEGVETDIDDILVWGKNTKKHDERLRKILNRYRKINLTLSEKKCHFDKEEITYLGHKLTQDGVQPDKDKVKAITAIPPPEDKKGVERLLGTVNYMTKFTPNLSKISEPIRKLLKKDSQFVWEHEQAKSFEEIKNALTSEKTLGYFNPNEKITLECDSSQFGLGAVMTQRGKPIRLCIQIQTPNITGLKYSPAQLLLNRRLCDNIPTLKINLKPAIPAKARQELEARQQKQKVFFDRHVKPYK</sequence>
<dbReference type="PANTHER" id="PTHR37984">
    <property type="entry name" value="PROTEIN CBG26694"/>
    <property type="match status" value="1"/>
</dbReference>
<dbReference type="InterPro" id="IPR043128">
    <property type="entry name" value="Rev_trsase/Diguanyl_cyclase"/>
</dbReference>
<dbReference type="Pfam" id="PF17919">
    <property type="entry name" value="RT_RNaseH_2"/>
    <property type="match status" value="1"/>
</dbReference>
<dbReference type="AlphaFoldDB" id="A0AAV4CY69"/>
<gene>
    <name evidence="3" type="ORF">PoB_006334300</name>
</gene>
<dbReference type="InterPro" id="IPR043502">
    <property type="entry name" value="DNA/RNA_pol_sf"/>
</dbReference>
<keyword evidence="4" id="KW-1185">Reference proteome</keyword>
<reference evidence="3 4" key="1">
    <citation type="journal article" date="2021" name="Elife">
        <title>Chloroplast acquisition without the gene transfer in kleptoplastic sea slugs, Plakobranchus ocellatus.</title>
        <authorList>
            <person name="Maeda T."/>
            <person name="Takahashi S."/>
            <person name="Yoshida T."/>
            <person name="Shimamura S."/>
            <person name="Takaki Y."/>
            <person name="Nagai Y."/>
            <person name="Toyoda A."/>
            <person name="Suzuki Y."/>
            <person name="Arimoto A."/>
            <person name="Ishii H."/>
            <person name="Satoh N."/>
            <person name="Nishiyama T."/>
            <person name="Hasebe M."/>
            <person name="Maruyama T."/>
            <person name="Minagawa J."/>
            <person name="Obokata J."/>
            <person name="Shigenobu S."/>
        </authorList>
    </citation>
    <scope>NUCLEOTIDE SEQUENCE [LARGE SCALE GENOMIC DNA]</scope>
</reference>
<organism evidence="3 4">
    <name type="scientific">Plakobranchus ocellatus</name>
    <dbReference type="NCBI Taxonomy" id="259542"/>
    <lineage>
        <taxon>Eukaryota</taxon>
        <taxon>Metazoa</taxon>
        <taxon>Spiralia</taxon>
        <taxon>Lophotrochozoa</taxon>
        <taxon>Mollusca</taxon>
        <taxon>Gastropoda</taxon>
        <taxon>Heterobranchia</taxon>
        <taxon>Euthyneura</taxon>
        <taxon>Panpulmonata</taxon>
        <taxon>Sacoglossa</taxon>
        <taxon>Placobranchoidea</taxon>
        <taxon>Plakobranchidae</taxon>
        <taxon>Plakobranchus</taxon>
    </lineage>
</organism>
<evidence type="ECO:0000313" key="3">
    <source>
        <dbReference type="EMBL" id="GFO36838.1"/>
    </source>
</evidence>